<keyword evidence="3" id="KW-0862">Zinc</keyword>
<dbReference type="AlphaFoldDB" id="A0AAN7HLE0"/>
<dbReference type="InterPro" id="IPR017921">
    <property type="entry name" value="Znf_CTCHY"/>
</dbReference>
<dbReference type="InterPro" id="IPR008913">
    <property type="entry name" value="Znf_CHY"/>
</dbReference>
<dbReference type="InterPro" id="IPR001841">
    <property type="entry name" value="Znf_RING"/>
</dbReference>
<dbReference type="GO" id="GO:0005634">
    <property type="term" value="C:nucleus"/>
    <property type="evidence" value="ECO:0007669"/>
    <property type="project" value="TreeGrafter"/>
</dbReference>
<dbReference type="SUPFAM" id="SSF57850">
    <property type="entry name" value="RING/U-box"/>
    <property type="match status" value="1"/>
</dbReference>
<feature type="compositionally biased region" description="Acidic residues" evidence="5">
    <location>
        <begin position="22"/>
        <end position="34"/>
    </location>
</feature>
<comment type="caution">
    <text evidence="9">The sequence shown here is derived from an EMBL/GenBank/DDBJ whole genome shotgun (WGS) entry which is preliminary data.</text>
</comment>
<feature type="compositionally biased region" description="Low complexity" evidence="5">
    <location>
        <begin position="395"/>
        <end position="415"/>
    </location>
</feature>
<evidence type="ECO:0008006" key="11">
    <source>
        <dbReference type="Google" id="ProtNLM"/>
    </source>
</evidence>
<feature type="domain" description="CHY-type" evidence="7">
    <location>
        <begin position="137"/>
        <end position="204"/>
    </location>
</feature>
<dbReference type="Pfam" id="PF13639">
    <property type="entry name" value="zf-RING_2"/>
    <property type="match status" value="1"/>
</dbReference>
<dbReference type="PROSITE" id="PS51270">
    <property type="entry name" value="ZF_CTCHY"/>
    <property type="match status" value="1"/>
</dbReference>
<dbReference type="InterPro" id="IPR039512">
    <property type="entry name" value="RCHY1_zinc-ribbon"/>
</dbReference>
<keyword evidence="2 4" id="KW-0863">Zinc-finger</keyword>
<reference evidence="9 10" key="1">
    <citation type="submission" date="2022-11" db="EMBL/GenBank/DDBJ databases">
        <title>Mucor velutinosus strain NIH1002 WGS.</title>
        <authorList>
            <person name="Subramanian P."/>
            <person name="Mullikin J.C."/>
            <person name="Segre J.A."/>
            <person name="Zelazny A.M."/>
        </authorList>
    </citation>
    <scope>NUCLEOTIDE SEQUENCE [LARGE SCALE GENOMIC DNA]</scope>
    <source>
        <strain evidence="9 10">NIH1002</strain>
    </source>
</reference>
<dbReference type="GO" id="GO:0061630">
    <property type="term" value="F:ubiquitin protein ligase activity"/>
    <property type="evidence" value="ECO:0007669"/>
    <property type="project" value="TreeGrafter"/>
</dbReference>
<feature type="region of interest" description="Disordered" evidence="5">
    <location>
        <begin position="108"/>
        <end position="130"/>
    </location>
</feature>
<dbReference type="Proteomes" id="UP001304243">
    <property type="component" value="Unassembled WGS sequence"/>
</dbReference>
<proteinExistence type="predicted"/>
<gene>
    <name evidence="9" type="ORF">ATC70_003501</name>
</gene>
<evidence type="ECO:0000313" key="9">
    <source>
        <dbReference type="EMBL" id="KAK4512794.1"/>
    </source>
</evidence>
<dbReference type="Gene3D" id="2.20.28.10">
    <property type="match status" value="1"/>
</dbReference>
<dbReference type="InterPro" id="IPR013083">
    <property type="entry name" value="Znf_RING/FYVE/PHD"/>
</dbReference>
<dbReference type="GO" id="GO:0016567">
    <property type="term" value="P:protein ubiquitination"/>
    <property type="evidence" value="ECO:0007669"/>
    <property type="project" value="TreeGrafter"/>
</dbReference>
<evidence type="ECO:0000259" key="8">
    <source>
        <dbReference type="PROSITE" id="PS51270"/>
    </source>
</evidence>
<sequence>MSQPPLQEYSDSEIDYDHEINHEEDEEDWQDAEEDHPTHASTATTSITTATAAAATTTATNASGSTKEAEKRHIINEAELRKKIKEIQLDQTLTPRDKAKQIQYLMSHGTTHPPAHNQSDTSLNSTENDYSKSYNNEEKEILGCKHYQRKCKLQANCCQKIVTCRFCHDDVEDHNIVRNETKNMLCMLCMTLQPAAQDCSNCGERVARYYCDKCKLWDDDPKKAIYHCDDCGICRQGNGLGKDFFHCKKCNICLNITMKDHKCIERNLESDCPICGEYMFTSTSTVIFMPCGHCIHKHCYTAYIQTSYQCPTCLKSLGDMSEYFNRLDKDLERQPMPAEYEKFISHIFCNDCEEKTPAKYHFFYHKCGNCGSFNTTVLKTENTEETAQKAAAAATIGNSSSSSSSALDAPSSSTSNVPAATATAAVENVSNETAGLSSNSDQDQGMQSQLGNAASNATTPASFLGIGGYIRNPPPSSASSSSSRGRNGNESNEG</sequence>
<dbReference type="EMBL" id="JASEJX010000021">
    <property type="protein sequence ID" value="KAK4512794.1"/>
    <property type="molecule type" value="Genomic_DNA"/>
</dbReference>
<dbReference type="CDD" id="cd16464">
    <property type="entry name" value="RING-H2_Pirh2-like"/>
    <property type="match status" value="1"/>
</dbReference>
<protein>
    <recommendedName>
        <fullName evidence="11">Zf-CHY-domain-containing protein</fullName>
    </recommendedName>
</protein>
<dbReference type="PROSITE" id="PS51266">
    <property type="entry name" value="ZF_CHY"/>
    <property type="match status" value="1"/>
</dbReference>
<feature type="region of interest" description="Disordered" evidence="5">
    <location>
        <begin position="395"/>
        <end position="494"/>
    </location>
</feature>
<dbReference type="GO" id="GO:0006511">
    <property type="term" value="P:ubiquitin-dependent protein catabolic process"/>
    <property type="evidence" value="ECO:0007669"/>
    <property type="project" value="TreeGrafter"/>
</dbReference>
<evidence type="ECO:0000256" key="1">
    <source>
        <dbReference type="ARBA" id="ARBA00022723"/>
    </source>
</evidence>
<dbReference type="Gene3D" id="3.30.40.10">
    <property type="entry name" value="Zinc/RING finger domain, C3HC4 (zinc finger)"/>
    <property type="match status" value="1"/>
</dbReference>
<feature type="compositionally biased region" description="Polar residues" evidence="5">
    <location>
        <begin position="116"/>
        <end position="130"/>
    </location>
</feature>
<evidence type="ECO:0000256" key="4">
    <source>
        <dbReference type="PROSITE-ProRule" id="PRU00601"/>
    </source>
</evidence>
<dbReference type="InterPro" id="IPR037274">
    <property type="entry name" value="Znf_CHY_sf"/>
</dbReference>
<feature type="compositionally biased region" description="Polar residues" evidence="5">
    <location>
        <begin position="428"/>
        <end position="461"/>
    </location>
</feature>
<dbReference type="GO" id="GO:0008270">
    <property type="term" value="F:zinc ion binding"/>
    <property type="evidence" value="ECO:0007669"/>
    <property type="project" value="UniProtKB-KW"/>
</dbReference>
<organism evidence="9 10">
    <name type="scientific">Mucor velutinosus</name>
    <dbReference type="NCBI Taxonomy" id="708070"/>
    <lineage>
        <taxon>Eukaryota</taxon>
        <taxon>Fungi</taxon>
        <taxon>Fungi incertae sedis</taxon>
        <taxon>Mucoromycota</taxon>
        <taxon>Mucoromycotina</taxon>
        <taxon>Mucoromycetes</taxon>
        <taxon>Mucorales</taxon>
        <taxon>Mucorineae</taxon>
        <taxon>Mucoraceae</taxon>
        <taxon>Mucor</taxon>
    </lineage>
</organism>
<accession>A0AAN7HLE0</accession>
<evidence type="ECO:0000256" key="2">
    <source>
        <dbReference type="ARBA" id="ARBA00022771"/>
    </source>
</evidence>
<dbReference type="Pfam" id="PF14599">
    <property type="entry name" value="zinc_ribbon_6"/>
    <property type="match status" value="1"/>
</dbReference>
<evidence type="ECO:0000313" key="10">
    <source>
        <dbReference type="Proteomes" id="UP001304243"/>
    </source>
</evidence>
<feature type="domain" description="RING-type" evidence="6">
    <location>
        <begin position="272"/>
        <end position="313"/>
    </location>
</feature>
<dbReference type="SUPFAM" id="SSF161219">
    <property type="entry name" value="CHY zinc finger-like"/>
    <property type="match status" value="1"/>
</dbReference>
<dbReference type="PANTHER" id="PTHR21319">
    <property type="entry name" value="RING FINGER AND CHY ZINC FINGER DOMAIN-CONTAINING PROTEIN 1"/>
    <property type="match status" value="1"/>
</dbReference>
<keyword evidence="10" id="KW-1185">Reference proteome</keyword>
<dbReference type="GeneID" id="89947203"/>
<feature type="region of interest" description="Disordered" evidence="5">
    <location>
        <begin position="1"/>
        <end position="47"/>
    </location>
</feature>
<dbReference type="PROSITE" id="PS50089">
    <property type="entry name" value="ZF_RING_2"/>
    <property type="match status" value="1"/>
</dbReference>
<evidence type="ECO:0000259" key="6">
    <source>
        <dbReference type="PROSITE" id="PS50089"/>
    </source>
</evidence>
<dbReference type="Pfam" id="PF05495">
    <property type="entry name" value="zf-CHY"/>
    <property type="match status" value="1"/>
</dbReference>
<dbReference type="SUPFAM" id="SSF161245">
    <property type="entry name" value="Zinc hairpin stack"/>
    <property type="match status" value="1"/>
</dbReference>
<name>A0AAN7HLE0_9FUNG</name>
<dbReference type="InterPro" id="IPR037275">
    <property type="entry name" value="Znf_CTCHY_sf"/>
</dbReference>
<dbReference type="RefSeq" id="XP_064679460.1">
    <property type="nucleotide sequence ID" value="XM_064822860.1"/>
</dbReference>
<feature type="domain" description="CTCHY-type" evidence="8">
    <location>
        <begin position="206"/>
        <end position="271"/>
    </location>
</feature>
<feature type="compositionally biased region" description="Low complexity" evidence="5">
    <location>
        <begin position="477"/>
        <end position="494"/>
    </location>
</feature>
<dbReference type="SMART" id="SM00184">
    <property type="entry name" value="RING"/>
    <property type="match status" value="2"/>
</dbReference>
<keyword evidence="1" id="KW-0479">Metal-binding</keyword>
<evidence type="ECO:0000256" key="5">
    <source>
        <dbReference type="SAM" id="MobiDB-lite"/>
    </source>
</evidence>
<evidence type="ECO:0000256" key="3">
    <source>
        <dbReference type="ARBA" id="ARBA00022833"/>
    </source>
</evidence>
<dbReference type="PANTHER" id="PTHR21319:SF0">
    <property type="entry name" value="AND RING FINGER DOMAIN PROTEIN, PUTATIVE (AFU_ORTHOLOGUE AFUA_1G08900)-RELATED"/>
    <property type="match status" value="1"/>
</dbReference>
<evidence type="ECO:0000259" key="7">
    <source>
        <dbReference type="PROSITE" id="PS51266"/>
    </source>
</evidence>